<feature type="domain" description="RWP-RK" evidence="5">
    <location>
        <begin position="104"/>
        <end position="152"/>
    </location>
</feature>
<evidence type="ECO:0000256" key="3">
    <source>
        <dbReference type="ARBA" id="ARBA00023163"/>
    </source>
</evidence>
<evidence type="ECO:0000256" key="1">
    <source>
        <dbReference type="ARBA" id="ARBA00023015"/>
    </source>
</evidence>
<dbReference type="RefSeq" id="XP_044546644.1">
    <property type="nucleotide sequence ID" value="XM_044697496.1"/>
</dbReference>
<dbReference type="GO" id="GO:0003677">
    <property type="term" value="F:DNA binding"/>
    <property type="evidence" value="ECO:0007669"/>
    <property type="project" value="UniProtKB-KW"/>
</dbReference>
<dbReference type="AlphaFoldDB" id="A0AA88GL33"/>
<evidence type="ECO:0000313" key="6">
    <source>
        <dbReference type="EMBL" id="KAG2379382.1"/>
    </source>
</evidence>
<name>A0AA88GL33_NAELO</name>
<keyword evidence="4" id="KW-0539">Nucleus</keyword>
<gene>
    <name evidence="6" type="ORF">C9374_007521</name>
</gene>
<dbReference type="Proteomes" id="UP000816034">
    <property type="component" value="Unassembled WGS sequence"/>
</dbReference>
<evidence type="ECO:0000313" key="7">
    <source>
        <dbReference type="Proteomes" id="UP000816034"/>
    </source>
</evidence>
<evidence type="ECO:0000256" key="2">
    <source>
        <dbReference type="ARBA" id="ARBA00023125"/>
    </source>
</evidence>
<comment type="caution">
    <text evidence="6">The sequence shown here is derived from an EMBL/GenBank/DDBJ whole genome shotgun (WGS) entry which is preliminary data.</text>
</comment>
<keyword evidence="3" id="KW-0804">Transcription</keyword>
<dbReference type="EMBL" id="PYSW02000029">
    <property type="protein sequence ID" value="KAG2379382.1"/>
    <property type="molecule type" value="Genomic_DNA"/>
</dbReference>
<keyword evidence="2" id="KW-0238">DNA-binding</keyword>
<protein>
    <recommendedName>
        <fullName evidence="5">RWP-RK domain-containing protein</fullName>
    </recommendedName>
</protein>
<evidence type="ECO:0000259" key="5">
    <source>
        <dbReference type="Pfam" id="PF02042"/>
    </source>
</evidence>
<keyword evidence="1" id="KW-0805">Transcription regulation</keyword>
<evidence type="ECO:0000256" key="4">
    <source>
        <dbReference type="ARBA" id="ARBA00023242"/>
    </source>
</evidence>
<keyword evidence="7" id="KW-1185">Reference proteome</keyword>
<dbReference type="InterPro" id="IPR003035">
    <property type="entry name" value="RWP-RK_dom"/>
</dbReference>
<sequence>MPTQHTACHDPNYNALLTSSNALMDQSQEDVEARHMHVQQLTQHSAQHAVHASIEVGSLGQQQHVMQTQLQSTPVFTFTTHPPPTCMLDTTYSTHTNAPSKINVAKHDMERYFGASQVLAARLLGVSVSTLKRRFKESYEGQHRWPYHKLTNLEKRRSLWFYMNDEEDDEKFISPQCEQVLEKAFVNCTLPIEHYFPELKPKPKKKDITFLNYIPQHDLDASESLTREPFISYQQQHKPRLKGGSKQLYQVVEDPSSSNNLK</sequence>
<dbReference type="Pfam" id="PF02042">
    <property type="entry name" value="RWP-RK"/>
    <property type="match status" value="1"/>
</dbReference>
<accession>A0AA88GL33</accession>
<dbReference type="GeneID" id="68099975"/>
<proteinExistence type="predicted"/>
<organism evidence="6 7">
    <name type="scientific">Naegleria lovaniensis</name>
    <name type="common">Amoeba</name>
    <dbReference type="NCBI Taxonomy" id="51637"/>
    <lineage>
        <taxon>Eukaryota</taxon>
        <taxon>Discoba</taxon>
        <taxon>Heterolobosea</taxon>
        <taxon>Tetramitia</taxon>
        <taxon>Eutetramitia</taxon>
        <taxon>Vahlkampfiidae</taxon>
        <taxon>Naegleria</taxon>
    </lineage>
</organism>
<reference evidence="6 7" key="1">
    <citation type="journal article" date="2018" name="BMC Genomics">
        <title>The genome of Naegleria lovaniensis, the basis for a comparative approach to unravel pathogenicity factors of the human pathogenic amoeba N. fowleri.</title>
        <authorList>
            <person name="Liechti N."/>
            <person name="Schurch N."/>
            <person name="Bruggmann R."/>
            <person name="Wittwer M."/>
        </authorList>
    </citation>
    <scope>NUCLEOTIDE SEQUENCE [LARGE SCALE GENOMIC DNA]</scope>
    <source>
        <strain evidence="6 7">ATCC 30569</strain>
    </source>
</reference>